<evidence type="ECO:0000313" key="4">
    <source>
        <dbReference type="Proteomes" id="UP000257123"/>
    </source>
</evidence>
<sequence length="153" mass="16622">MHRGVALVDWREGLLAYVETDDVALEEFKKILELCGGGIEQRNLPCLKSLASRLRVSSVLYITDIYGIANNLAFSRKIPRAGLLHKAWGYLEGLICKSGDVECGEGIALSCCKKCGLACLLATVLGLARVGIEVDLREEIKRALAGEGQYLSP</sequence>
<organism evidence="2 3">
    <name type="scientific">Pyrobaculum aerophilum</name>
    <dbReference type="NCBI Taxonomy" id="13773"/>
    <lineage>
        <taxon>Archaea</taxon>
        <taxon>Thermoproteota</taxon>
        <taxon>Thermoprotei</taxon>
        <taxon>Thermoproteales</taxon>
        <taxon>Thermoproteaceae</taxon>
        <taxon>Pyrobaculum</taxon>
    </lineage>
</organism>
<proteinExistence type="predicted"/>
<dbReference type="OrthoDB" id="27359at2157"/>
<evidence type="ECO:0000313" key="3">
    <source>
        <dbReference type="Proteomes" id="UP000256877"/>
    </source>
</evidence>
<dbReference type="AlphaFoldDB" id="A0A371R627"/>
<dbReference type="EMBL" id="NMUF01000005">
    <property type="protein sequence ID" value="RFA99471.1"/>
    <property type="molecule type" value="Genomic_DNA"/>
</dbReference>
<accession>A0A371R627</accession>
<reference evidence="3 4" key="1">
    <citation type="submission" date="2017-07" db="EMBL/GenBank/DDBJ databases">
        <title>Draft genome sequence of aerobic hyperthermophilic archaea, Pyrobaculum aerophilum YKB31 and YKB32.</title>
        <authorList>
            <person name="Mochizuki T."/>
            <person name="Berliner A.J."/>
            <person name="Yoshida-Takashima Y."/>
            <person name="Takaki Y."/>
            <person name="Nunoura T."/>
            <person name="Takai K."/>
        </authorList>
    </citation>
    <scope>NUCLEOTIDE SEQUENCE [LARGE SCALE GENOMIC DNA]</scope>
    <source>
        <strain evidence="1 4">YKB31</strain>
        <strain evidence="2 3">YKB32</strain>
    </source>
</reference>
<gene>
    <name evidence="1" type="ORF">CGL51_13515</name>
    <name evidence="2" type="ORF">CGL52_02690</name>
</gene>
<dbReference type="Proteomes" id="UP000257123">
    <property type="component" value="Unassembled WGS sequence"/>
</dbReference>
<evidence type="ECO:0000313" key="2">
    <source>
        <dbReference type="EMBL" id="RFA99471.1"/>
    </source>
</evidence>
<dbReference type="RefSeq" id="WP_116422081.1">
    <property type="nucleotide sequence ID" value="NZ_NMUE01000070.1"/>
</dbReference>
<comment type="caution">
    <text evidence="2">The sequence shown here is derived from an EMBL/GenBank/DDBJ whole genome shotgun (WGS) entry which is preliminary data.</text>
</comment>
<dbReference type="Proteomes" id="UP000256877">
    <property type="component" value="Unassembled WGS sequence"/>
</dbReference>
<name>A0A371R627_9CREN</name>
<evidence type="ECO:0000313" key="1">
    <source>
        <dbReference type="EMBL" id="RFA93072.1"/>
    </source>
</evidence>
<dbReference type="EMBL" id="NMUE01000070">
    <property type="protein sequence ID" value="RFA93072.1"/>
    <property type="molecule type" value="Genomic_DNA"/>
</dbReference>
<protein>
    <submittedName>
        <fullName evidence="2">Uncharacterized protein</fullName>
    </submittedName>
</protein>